<keyword evidence="1 2" id="KW-0732">Signal</keyword>
<dbReference type="EMBL" id="JAYWLU010000002">
    <property type="protein sequence ID" value="MEX3593506.1"/>
    <property type="molecule type" value="Genomic_DNA"/>
</dbReference>
<dbReference type="Proteomes" id="UP001558481">
    <property type="component" value="Unassembled WGS sequence"/>
</dbReference>
<evidence type="ECO:0000313" key="3">
    <source>
        <dbReference type="EMBL" id="MEX3593506.1"/>
    </source>
</evidence>
<proteinExistence type="predicted"/>
<evidence type="ECO:0000313" key="4">
    <source>
        <dbReference type="Proteomes" id="UP001558481"/>
    </source>
</evidence>
<dbReference type="InterPro" id="IPR013517">
    <property type="entry name" value="FG-GAP"/>
</dbReference>
<dbReference type="SUPFAM" id="SSF69318">
    <property type="entry name" value="Integrin alpha N-terminal domain"/>
    <property type="match status" value="1"/>
</dbReference>
<keyword evidence="4" id="KW-1185">Reference proteome</keyword>
<dbReference type="PANTHER" id="PTHR46580">
    <property type="entry name" value="SENSOR KINASE-RELATED"/>
    <property type="match status" value="1"/>
</dbReference>
<accession>A0ABV3UZR2</accession>
<evidence type="ECO:0000256" key="1">
    <source>
        <dbReference type="ARBA" id="ARBA00022729"/>
    </source>
</evidence>
<reference evidence="3 4" key="1">
    <citation type="journal article" date="2024" name="Fungal Genet. Biol.">
        <title>The porcine skin microbiome exhibits broad fungal antagonism.</title>
        <authorList>
            <person name="De La Cruz K.F."/>
            <person name="Townsend E.C."/>
            <person name="Alex Cheong J.Z."/>
            <person name="Salamzade R."/>
            <person name="Liu A."/>
            <person name="Sandstrom S."/>
            <person name="Davila E."/>
            <person name="Huang L."/>
            <person name="Xu K.H."/>
            <person name="Wu S.Y."/>
            <person name="Meudt J.J."/>
            <person name="Shanmuganayagam D."/>
            <person name="Gibson A.L.F."/>
            <person name="Kalan L.R."/>
        </authorList>
    </citation>
    <scope>NUCLEOTIDE SEQUENCE [LARGE SCALE GENOMIC DNA]</scope>
    <source>
        <strain evidence="3 4">LK2625</strain>
    </source>
</reference>
<gene>
    <name evidence="3" type="ORF">VVR66_02125</name>
</gene>
<dbReference type="Pfam" id="PF13517">
    <property type="entry name" value="FG-GAP_3"/>
    <property type="match status" value="1"/>
</dbReference>
<evidence type="ECO:0000256" key="2">
    <source>
        <dbReference type="SAM" id="SignalP"/>
    </source>
</evidence>
<name>A0ABV3UZR2_9MICC</name>
<feature type="chain" id="PRO_5047340676" evidence="2">
    <location>
        <begin position="33"/>
        <end position="410"/>
    </location>
</feature>
<organism evidence="3 4">
    <name type="scientific">Kocuria carniphila</name>
    <dbReference type="NCBI Taxonomy" id="262208"/>
    <lineage>
        <taxon>Bacteria</taxon>
        <taxon>Bacillati</taxon>
        <taxon>Actinomycetota</taxon>
        <taxon>Actinomycetes</taxon>
        <taxon>Micrococcales</taxon>
        <taxon>Micrococcaceae</taxon>
        <taxon>Kocuria</taxon>
    </lineage>
</organism>
<feature type="signal peptide" evidence="2">
    <location>
        <begin position="1"/>
        <end position="32"/>
    </location>
</feature>
<comment type="caution">
    <text evidence="3">The sequence shown here is derived from an EMBL/GenBank/DDBJ whole genome shotgun (WGS) entry which is preliminary data.</text>
</comment>
<sequence>MSSTAKTKVLSVAATLALASSAVVLTGAPAQAASQPYFTYANGWRVQQHPRLLADVNGDGRDDIVGFGDQGTYVALGRVNRTFAPPQLRLRDFGYDQGWREGEHPRQLADVNDDGRADVVGFGIAGTTVAYGRTDGGFTAPTLALRDYGTSQGWLKSEHVRELGDVNNDGRADIVGFGYSKTYVSYARVGGGFTAPTVAVNDLTAAQGWKIGEHLRELADVNGDNRDDIVAFGAKGVTVAYARSTGGFTAPTVRVGDFGTNQGWSEQRTPRVTGDLNGDLIEDLVGFGNAGTYVSYGRFGGGFSAPTLKVADFGSYDGWKIGHHVRTLADANGDGTADIVGFGYSGTYVALTQRDGSVGAASLWLREFGNNDGWTVDLYPRVLADVNGDNRADVVGFGYSSTIVEMLKRS</sequence>
<dbReference type="Gene3D" id="2.130.10.130">
    <property type="entry name" value="Integrin alpha, N-terminal"/>
    <property type="match status" value="2"/>
</dbReference>
<protein>
    <submittedName>
        <fullName evidence="3">VCBS repeat-containing protein</fullName>
    </submittedName>
</protein>
<dbReference type="InterPro" id="IPR028994">
    <property type="entry name" value="Integrin_alpha_N"/>
</dbReference>
<dbReference type="RefSeq" id="WP_368629048.1">
    <property type="nucleotide sequence ID" value="NZ_JAYWLU010000002.1"/>
</dbReference>